<keyword evidence="5" id="KW-1185">Reference proteome</keyword>
<dbReference type="PROSITE" id="PS50174">
    <property type="entry name" value="G_PATCH"/>
    <property type="match status" value="1"/>
</dbReference>
<dbReference type="PANTHER" id="PTHR23149">
    <property type="entry name" value="G PATCH DOMAIN CONTAINING PROTEIN"/>
    <property type="match status" value="1"/>
</dbReference>
<gene>
    <name evidence="4" type="ORF">MAR_020919</name>
</gene>
<proteinExistence type="predicted"/>
<dbReference type="Pfam" id="PF01585">
    <property type="entry name" value="G-patch"/>
    <property type="match status" value="1"/>
</dbReference>
<evidence type="ECO:0000313" key="5">
    <source>
        <dbReference type="Proteomes" id="UP001164746"/>
    </source>
</evidence>
<feature type="region of interest" description="Disordered" evidence="2">
    <location>
        <begin position="1"/>
        <end position="25"/>
    </location>
</feature>
<dbReference type="InterPro" id="IPR000467">
    <property type="entry name" value="G_patch_dom"/>
</dbReference>
<feature type="compositionally biased region" description="Basic and acidic residues" evidence="2">
    <location>
        <begin position="142"/>
        <end position="160"/>
    </location>
</feature>
<dbReference type="EMBL" id="CP111016">
    <property type="protein sequence ID" value="WAR05550.1"/>
    <property type="molecule type" value="Genomic_DNA"/>
</dbReference>
<sequence length="320" mass="35733">MDFAEKQLQKHGWKSGEGLGRERSGITEAIKVKIKNDNKGDGIQIENAKATKVTKSKAKSYADKSMLYGQFIKGATLSDGRESKDSGHVSDSSEDEADKHTPCLVPDTEAEVFRRCGGRTAHKGARHGLKLNGKLARIEEQERQELKQIKQTEKQEEKTRNTSSGITEVSTGENGEAVKTKNKKKKKRKEKVENDEGVNVDVEKLNDNVGNAENGGRIMLKAKKCEGESEAESNTTEDVVAEVSEKKDRKSKKQKRKIEETKEVSNVDNSENVICEESTSRKKKKKSKSKDNDCDMINDSVSDDIVTKSKKKKSKRERTN</sequence>
<evidence type="ECO:0000259" key="3">
    <source>
        <dbReference type="PROSITE" id="PS50174"/>
    </source>
</evidence>
<name>A0ABY7E6Q8_MYAAR</name>
<feature type="compositionally biased region" description="Basic and acidic residues" evidence="2">
    <location>
        <begin position="79"/>
        <end position="88"/>
    </location>
</feature>
<dbReference type="PANTHER" id="PTHR23149:SF9">
    <property type="entry name" value="G PATCH DOMAIN-CONTAINING PROTEIN 4"/>
    <property type="match status" value="1"/>
</dbReference>
<reference evidence="4" key="1">
    <citation type="submission" date="2022-11" db="EMBL/GenBank/DDBJ databases">
        <title>Centuries of genome instability and evolution in soft-shell clam transmissible cancer (bioRxiv).</title>
        <authorList>
            <person name="Hart S.F.M."/>
            <person name="Yonemitsu M.A."/>
            <person name="Giersch R.M."/>
            <person name="Beal B.F."/>
            <person name="Arriagada G."/>
            <person name="Davis B.W."/>
            <person name="Ostrander E.A."/>
            <person name="Goff S.P."/>
            <person name="Metzger M.J."/>
        </authorList>
    </citation>
    <scope>NUCLEOTIDE SEQUENCE</scope>
    <source>
        <strain evidence="4">MELC-2E11</strain>
        <tissue evidence="4">Siphon/mantle</tissue>
    </source>
</reference>
<accession>A0ABY7E6Q8</accession>
<feature type="domain" description="G-patch" evidence="3">
    <location>
        <begin position="1"/>
        <end position="46"/>
    </location>
</feature>
<protein>
    <recommendedName>
        <fullName evidence="1">G patch domain-containing protein 4</fullName>
    </recommendedName>
</protein>
<feature type="region of interest" description="Disordered" evidence="2">
    <location>
        <begin position="142"/>
        <end position="320"/>
    </location>
</feature>
<feature type="compositionally biased region" description="Polar residues" evidence="2">
    <location>
        <begin position="161"/>
        <end position="173"/>
    </location>
</feature>
<evidence type="ECO:0000313" key="4">
    <source>
        <dbReference type="EMBL" id="WAR05550.1"/>
    </source>
</evidence>
<feature type="region of interest" description="Disordered" evidence="2">
    <location>
        <begin position="74"/>
        <end position="104"/>
    </location>
</feature>
<organism evidence="4 5">
    <name type="scientific">Mya arenaria</name>
    <name type="common">Soft-shell clam</name>
    <dbReference type="NCBI Taxonomy" id="6604"/>
    <lineage>
        <taxon>Eukaryota</taxon>
        <taxon>Metazoa</taxon>
        <taxon>Spiralia</taxon>
        <taxon>Lophotrochozoa</taxon>
        <taxon>Mollusca</taxon>
        <taxon>Bivalvia</taxon>
        <taxon>Autobranchia</taxon>
        <taxon>Heteroconchia</taxon>
        <taxon>Euheterodonta</taxon>
        <taxon>Imparidentia</taxon>
        <taxon>Neoheterodontei</taxon>
        <taxon>Myida</taxon>
        <taxon>Myoidea</taxon>
        <taxon>Myidae</taxon>
        <taxon>Mya</taxon>
    </lineage>
</organism>
<dbReference type="SMART" id="SM00443">
    <property type="entry name" value="G_patch"/>
    <property type="match status" value="1"/>
</dbReference>
<evidence type="ECO:0000256" key="1">
    <source>
        <dbReference type="ARBA" id="ARBA00040365"/>
    </source>
</evidence>
<feature type="compositionally biased region" description="Basic residues" evidence="2">
    <location>
        <begin position="308"/>
        <end position="320"/>
    </location>
</feature>
<dbReference type="InterPro" id="IPR050656">
    <property type="entry name" value="PINX1"/>
</dbReference>
<feature type="compositionally biased region" description="Basic residues" evidence="2">
    <location>
        <begin position="180"/>
        <end position="189"/>
    </location>
</feature>
<dbReference type="Proteomes" id="UP001164746">
    <property type="component" value="Chromosome 5"/>
</dbReference>
<evidence type="ECO:0000256" key="2">
    <source>
        <dbReference type="SAM" id="MobiDB-lite"/>
    </source>
</evidence>